<sequence>MILIAALSHTRLRDNRRAEEMAASPRSHQLLDVSNKSVAPLRPNRRSLRKLHRVIKMGRNHNNKREWKEKKKSSFHFIACPS</sequence>
<comment type="caution">
    <text evidence="2">The sequence shown here is derived from an EMBL/GenBank/DDBJ whole genome shotgun (WGS) entry which is preliminary data.</text>
</comment>
<name>A0AAV4X588_9ARAC</name>
<dbReference type="EMBL" id="BPLQ01015712">
    <property type="protein sequence ID" value="GIY90352.1"/>
    <property type="molecule type" value="Genomic_DNA"/>
</dbReference>
<evidence type="ECO:0000313" key="3">
    <source>
        <dbReference type="Proteomes" id="UP001054837"/>
    </source>
</evidence>
<gene>
    <name evidence="2" type="ORF">CDAR_417211</name>
</gene>
<dbReference type="AlphaFoldDB" id="A0AAV4X588"/>
<accession>A0AAV4X588</accession>
<evidence type="ECO:0000256" key="1">
    <source>
        <dbReference type="SAM" id="MobiDB-lite"/>
    </source>
</evidence>
<organism evidence="2 3">
    <name type="scientific">Caerostris darwini</name>
    <dbReference type="NCBI Taxonomy" id="1538125"/>
    <lineage>
        <taxon>Eukaryota</taxon>
        <taxon>Metazoa</taxon>
        <taxon>Ecdysozoa</taxon>
        <taxon>Arthropoda</taxon>
        <taxon>Chelicerata</taxon>
        <taxon>Arachnida</taxon>
        <taxon>Araneae</taxon>
        <taxon>Araneomorphae</taxon>
        <taxon>Entelegynae</taxon>
        <taxon>Araneoidea</taxon>
        <taxon>Araneidae</taxon>
        <taxon>Caerostris</taxon>
    </lineage>
</organism>
<reference evidence="2 3" key="1">
    <citation type="submission" date="2021-06" db="EMBL/GenBank/DDBJ databases">
        <title>Caerostris darwini draft genome.</title>
        <authorList>
            <person name="Kono N."/>
            <person name="Arakawa K."/>
        </authorList>
    </citation>
    <scope>NUCLEOTIDE SEQUENCE [LARGE SCALE GENOMIC DNA]</scope>
</reference>
<protein>
    <submittedName>
        <fullName evidence="2">Uncharacterized protein</fullName>
    </submittedName>
</protein>
<keyword evidence="3" id="KW-1185">Reference proteome</keyword>
<evidence type="ECO:0000313" key="2">
    <source>
        <dbReference type="EMBL" id="GIY90352.1"/>
    </source>
</evidence>
<proteinExistence type="predicted"/>
<dbReference type="Proteomes" id="UP001054837">
    <property type="component" value="Unassembled WGS sequence"/>
</dbReference>
<feature type="region of interest" description="Disordered" evidence="1">
    <location>
        <begin position="16"/>
        <end position="42"/>
    </location>
</feature>